<sequence length="398" mass="42568">MAEYKKAGREICRAKCCDATYHVVCIDKKLQQPQSGGRMTCLACKAAIEVTDLVPIKMQTAGLLHQQILKHLKTPTTPSPSPAAATGLITPNLPLPCRTNSSSSTTITTTSRNHCNNGKTLRWMAKQKVPTVVVGVAEGQGEGQGPPGEPMMGSSVSFATTPADQVCVPSVFPPSTCPSMMPVSLEVLRAVMPNLKMFRQTDNTPSSTETLNDTAAPSQSTRKDTIPTATREGGRERSPHKSREPGQISSPYSVEGDKSEGRQLLWRHETSANSRGARHSRKAAKGPMTVWREKKGPSTSMPAVPHTRPKETETPQAKRPDDYEAALLHAGGETPAGGGGRVAAQPPVLALPISAEAQRIFAARTPFPVRRDGTGGIPEEMPPPCLCTESWVSQLVGE</sequence>
<feature type="region of interest" description="Disordered" evidence="1">
    <location>
        <begin position="199"/>
        <end position="319"/>
    </location>
</feature>
<dbReference type="Proteomes" id="UP000041254">
    <property type="component" value="Unassembled WGS sequence"/>
</dbReference>
<dbReference type="PhylomeDB" id="A0A0G4FPF1"/>
<protein>
    <submittedName>
        <fullName evidence="2">Uncharacterized protein</fullName>
    </submittedName>
</protein>
<reference evidence="2 3" key="1">
    <citation type="submission" date="2014-11" db="EMBL/GenBank/DDBJ databases">
        <authorList>
            <person name="Zhu J."/>
            <person name="Qi W."/>
            <person name="Song R."/>
        </authorList>
    </citation>
    <scope>NUCLEOTIDE SEQUENCE [LARGE SCALE GENOMIC DNA]</scope>
</reference>
<feature type="compositionally biased region" description="Basic and acidic residues" evidence="1">
    <location>
        <begin position="308"/>
        <end position="319"/>
    </location>
</feature>
<evidence type="ECO:0000256" key="1">
    <source>
        <dbReference type="SAM" id="MobiDB-lite"/>
    </source>
</evidence>
<feature type="compositionally biased region" description="Basic and acidic residues" evidence="1">
    <location>
        <begin position="232"/>
        <end position="244"/>
    </location>
</feature>
<name>A0A0G4FPF1_VITBC</name>
<organism evidence="2 3">
    <name type="scientific">Vitrella brassicaformis (strain CCMP3155)</name>
    <dbReference type="NCBI Taxonomy" id="1169540"/>
    <lineage>
        <taxon>Eukaryota</taxon>
        <taxon>Sar</taxon>
        <taxon>Alveolata</taxon>
        <taxon>Colpodellida</taxon>
        <taxon>Vitrellaceae</taxon>
        <taxon>Vitrella</taxon>
    </lineage>
</organism>
<proteinExistence type="predicted"/>
<dbReference type="InParanoid" id="A0A0G4FPF1"/>
<evidence type="ECO:0000313" key="2">
    <source>
        <dbReference type="EMBL" id="CEM16175.1"/>
    </source>
</evidence>
<dbReference type="AlphaFoldDB" id="A0A0G4FPF1"/>
<feature type="region of interest" description="Disordered" evidence="1">
    <location>
        <begin position="138"/>
        <end position="157"/>
    </location>
</feature>
<dbReference type="VEuPathDB" id="CryptoDB:Vbra_684"/>
<evidence type="ECO:0000313" key="3">
    <source>
        <dbReference type="Proteomes" id="UP000041254"/>
    </source>
</evidence>
<keyword evidence="3" id="KW-1185">Reference proteome</keyword>
<dbReference type="EMBL" id="CDMY01000477">
    <property type="protein sequence ID" value="CEM16175.1"/>
    <property type="molecule type" value="Genomic_DNA"/>
</dbReference>
<feature type="compositionally biased region" description="Polar residues" evidence="1">
    <location>
        <begin position="200"/>
        <end position="220"/>
    </location>
</feature>
<feature type="compositionally biased region" description="Basic and acidic residues" evidence="1">
    <location>
        <begin position="255"/>
        <end position="270"/>
    </location>
</feature>
<accession>A0A0G4FPF1</accession>
<gene>
    <name evidence="2" type="ORF">Vbra_684</name>
</gene>